<name>A0ABY7UZP7_9DEIO</name>
<evidence type="ECO:0000313" key="2">
    <source>
        <dbReference type="EMBL" id="WDA57864.1"/>
    </source>
</evidence>
<sequence>MTGRKRKAPRPPKVRTPWPLFPFAVTLRACALIFEGNGNPALYICTDDHGGIPQVRRVPEGVQVTVTAPRPSPEDWGRVFLPTGSSVTFQGPDGRTSTLALHTVRLFREVLEALEGHAQATHAAQEARAAFEQPGEGETQGQGAA</sequence>
<accession>A0ABY7UZP7</accession>
<dbReference type="EMBL" id="CP115165">
    <property type="protein sequence ID" value="WDA57864.1"/>
    <property type="molecule type" value="Genomic_DNA"/>
</dbReference>
<proteinExistence type="predicted"/>
<feature type="compositionally biased region" description="Low complexity" evidence="1">
    <location>
        <begin position="121"/>
        <end position="137"/>
    </location>
</feature>
<feature type="region of interest" description="Disordered" evidence="1">
    <location>
        <begin position="121"/>
        <end position="145"/>
    </location>
</feature>
<keyword evidence="3" id="KW-1185">Reference proteome</keyword>
<organism evidence="2 3">
    <name type="scientific">Deinococcus aquaticus</name>
    <dbReference type="NCBI Taxonomy" id="328692"/>
    <lineage>
        <taxon>Bacteria</taxon>
        <taxon>Thermotogati</taxon>
        <taxon>Deinococcota</taxon>
        <taxon>Deinococci</taxon>
        <taxon>Deinococcales</taxon>
        <taxon>Deinococcaceae</taxon>
        <taxon>Deinococcus</taxon>
    </lineage>
</organism>
<protein>
    <submittedName>
        <fullName evidence="2">Uncharacterized protein</fullName>
    </submittedName>
</protein>
<dbReference type="Proteomes" id="UP001217044">
    <property type="component" value="Chromosome"/>
</dbReference>
<dbReference type="RefSeq" id="WP_273987789.1">
    <property type="nucleotide sequence ID" value="NZ_BAABQT010000023.1"/>
</dbReference>
<reference evidence="2 3" key="1">
    <citation type="submission" date="2022-12" db="EMBL/GenBank/DDBJ databases">
        <title>Genome Sequence of Deinococcus aquaticus Type Strain PB314.</title>
        <authorList>
            <person name="Albert C."/>
            <person name="Hill J."/>
            <person name="Boren L."/>
            <person name="Scholz-Ng S."/>
            <person name="Fatema N."/>
            <person name="Grosso R."/>
            <person name="Soboslay E."/>
            <person name="Tuohy J."/>
        </authorList>
    </citation>
    <scope>NUCLEOTIDE SEQUENCE [LARGE SCALE GENOMIC DNA]</scope>
    <source>
        <strain evidence="2 3">PB-314</strain>
    </source>
</reference>
<gene>
    <name evidence="2" type="ORF">M8445_10935</name>
</gene>
<evidence type="ECO:0000313" key="3">
    <source>
        <dbReference type="Proteomes" id="UP001217044"/>
    </source>
</evidence>
<evidence type="ECO:0000256" key="1">
    <source>
        <dbReference type="SAM" id="MobiDB-lite"/>
    </source>
</evidence>